<dbReference type="InterPro" id="IPR038765">
    <property type="entry name" value="Papain-like_cys_pep_sf"/>
</dbReference>
<name>A0ABW5YJM6_9FLAO</name>
<evidence type="ECO:0000259" key="1">
    <source>
        <dbReference type="Pfam" id="PF01841"/>
    </source>
</evidence>
<evidence type="ECO:0000259" key="2">
    <source>
        <dbReference type="Pfam" id="PF12969"/>
    </source>
</evidence>
<feature type="domain" description="Transglutaminase-like" evidence="1">
    <location>
        <begin position="279"/>
        <end position="354"/>
    </location>
</feature>
<dbReference type="EMBL" id="JBHUPC010000010">
    <property type="protein sequence ID" value="MFD2890803.1"/>
    <property type="molecule type" value="Genomic_DNA"/>
</dbReference>
<comment type="caution">
    <text evidence="3">The sequence shown here is derived from an EMBL/GenBank/DDBJ whole genome shotgun (WGS) entry which is preliminary data.</text>
</comment>
<evidence type="ECO:0000313" key="3">
    <source>
        <dbReference type="EMBL" id="MFD2890803.1"/>
    </source>
</evidence>
<dbReference type="InterPro" id="IPR002931">
    <property type="entry name" value="Transglutaminase-like"/>
</dbReference>
<dbReference type="Proteomes" id="UP001597534">
    <property type="component" value="Unassembled WGS sequence"/>
</dbReference>
<dbReference type="Gene3D" id="2.60.40.3140">
    <property type="match status" value="1"/>
</dbReference>
<dbReference type="RefSeq" id="WP_379810306.1">
    <property type="nucleotide sequence ID" value="NZ_JBHUPC010000010.1"/>
</dbReference>
<sequence length="636" mass="74640">MKKLYTVTLFCLSIALWGQKNVDPSPQEIEKAKEIRQQYNTSDIAILNSLEKIEFKKSSDRTNVEVNHSVKEELLNINHRADIHKYEFYDSQSSINTFAIKYKNNKATNFNSKDEFYKSDDLFYNDARVKYFTLDFPVQGYTYLYELEKKTKDVKYFTTIYFNDEFPVIQKEVTVTIPNWFDLDIKEFNFENFEISKKESKSEESTTITYIIKNIPPISQDQMKPGASYIYPHILFVAKSFTDKNNTINLFGNTADQYQWYKSLIDLMNDDTSVFTEKVTELTKNAKTDDEKIKNIFYWVQDNIRYIAFEDGIAGFKPDDSQSVYSKRYGDCKGMANLTKQMLKLAGFDARLCWIGTKHIAYDYSIPSLSVDNHMICAVIKGNKKIFLDATEKYNSLSEYANRIQGKEVLIENGDTYLIEKVPSVDSKFNIETSVYHYNIDGETLRGNVIKNFSGESRTSFLQHYNTIKNDKKEDAIMRYLTLDDINYTISNIKTSDLLNRDTQLNLNFDVAIKNQVSSFDDEIYVDLDYYKEYKSYDFTKRKEDFVFHYKTLEDILVKLDIPQDYHVTTLPKNLQVETSDYNITITYENKGNQIVYHKIFDFKTGFITKQNFENWSKHLAEINKLYTEQIVLSKK</sequence>
<feature type="domain" description="DUF3857" evidence="2">
    <location>
        <begin position="109"/>
        <end position="218"/>
    </location>
</feature>
<dbReference type="Gene3D" id="3.10.620.30">
    <property type="match status" value="1"/>
</dbReference>
<gene>
    <name evidence="3" type="ORF">ACFS5J_02115</name>
</gene>
<dbReference type="Pfam" id="PF12969">
    <property type="entry name" value="DUF3857"/>
    <property type="match status" value="1"/>
</dbReference>
<accession>A0ABW5YJM6</accession>
<organism evidence="3 4">
    <name type="scientific">Flavobacterium chuncheonense</name>
    <dbReference type="NCBI Taxonomy" id="2026653"/>
    <lineage>
        <taxon>Bacteria</taxon>
        <taxon>Pseudomonadati</taxon>
        <taxon>Bacteroidota</taxon>
        <taxon>Flavobacteriia</taxon>
        <taxon>Flavobacteriales</taxon>
        <taxon>Flavobacteriaceae</taxon>
        <taxon>Flavobacterium</taxon>
    </lineage>
</organism>
<dbReference type="Gene3D" id="2.60.120.1130">
    <property type="match status" value="1"/>
</dbReference>
<dbReference type="Pfam" id="PF01841">
    <property type="entry name" value="Transglut_core"/>
    <property type="match status" value="1"/>
</dbReference>
<reference evidence="4" key="1">
    <citation type="journal article" date="2019" name="Int. J. Syst. Evol. Microbiol.">
        <title>The Global Catalogue of Microorganisms (GCM) 10K type strain sequencing project: providing services to taxonomists for standard genome sequencing and annotation.</title>
        <authorList>
            <consortium name="The Broad Institute Genomics Platform"/>
            <consortium name="The Broad Institute Genome Sequencing Center for Infectious Disease"/>
            <person name="Wu L."/>
            <person name="Ma J."/>
        </authorList>
    </citation>
    <scope>NUCLEOTIDE SEQUENCE [LARGE SCALE GENOMIC DNA]</scope>
    <source>
        <strain evidence="4">KCTC 22671</strain>
    </source>
</reference>
<dbReference type="SUPFAM" id="SSF54001">
    <property type="entry name" value="Cysteine proteinases"/>
    <property type="match status" value="1"/>
</dbReference>
<evidence type="ECO:0000313" key="4">
    <source>
        <dbReference type="Proteomes" id="UP001597534"/>
    </source>
</evidence>
<protein>
    <submittedName>
        <fullName evidence="3">Transglutaminase domain-containing protein</fullName>
    </submittedName>
</protein>
<dbReference type="InterPro" id="IPR024618">
    <property type="entry name" value="DUF3857"/>
</dbReference>
<keyword evidence="4" id="KW-1185">Reference proteome</keyword>
<proteinExistence type="predicted"/>